<protein>
    <submittedName>
        <fullName evidence="1">Uncharacterized protein</fullName>
    </submittedName>
</protein>
<proteinExistence type="predicted"/>
<reference evidence="1 2" key="1">
    <citation type="submission" date="2023-03" db="EMBL/GenBank/DDBJ databases">
        <title>WGS of Gossypium arboreum.</title>
        <authorList>
            <person name="Yu D."/>
        </authorList>
    </citation>
    <scope>NUCLEOTIDE SEQUENCE [LARGE SCALE GENOMIC DNA]</scope>
    <source>
        <tissue evidence="1">Leaf</tissue>
    </source>
</reference>
<dbReference type="EMBL" id="JARKNE010000008">
    <property type="protein sequence ID" value="KAK5812888.1"/>
    <property type="molecule type" value="Genomic_DNA"/>
</dbReference>
<evidence type="ECO:0000313" key="1">
    <source>
        <dbReference type="EMBL" id="KAK5812888.1"/>
    </source>
</evidence>
<organism evidence="1 2">
    <name type="scientific">Gossypium arboreum</name>
    <name type="common">Tree cotton</name>
    <name type="synonym">Gossypium nanking</name>
    <dbReference type="NCBI Taxonomy" id="29729"/>
    <lineage>
        <taxon>Eukaryota</taxon>
        <taxon>Viridiplantae</taxon>
        <taxon>Streptophyta</taxon>
        <taxon>Embryophyta</taxon>
        <taxon>Tracheophyta</taxon>
        <taxon>Spermatophyta</taxon>
        <taxon>Magnoliopsida</taxon>
        <taxon>eudicotyledons</taxon>
        <taxon>Gunneridae</taxon>
        <taxon>Pentapetalae</taxon>
        <taxon>rosids</taxon>
        <taxon>malvids</taxon>
        <taxon>Malvales</taxon>
        <taxon>Malvaceae</taxon>
        <taxon>Malvoideae</taxon>
        <taxon>Gossypium</taxon>
    </lineage>
</organism>
<name>A0ABR0P2S9_GOSAR</name>
<sequence length="99" mass="11200">MVVVPRVYVDRKLTVRSIDIDLNAPPAFENFNLSPRLQIHPVVIETDVDGVDRYDNNGLFDHVVEDYSDPDLNEVLNDINDERANDDGNVYESLVGNLS</sequence>
<gene>
    <name evidence="1" type="ORF">PVK06_028332</name>
</gene>
<comment type="caution">
    <text evidence="1">The sequence shown here is derived from an EMBL/GenBank/DDBJ whole genome shotgun (WGS) entry which is preliminary data.</text>
</comment>
<dbReference type="Proteomes" id="UP001358586">
    <property type="component" value="Chromosome 8"/>
</dbReference>
<accession>A0ABR0P2S9</accession>
<evidence type="ECO:0000313" key="2">
    <source>
        <dbReference type="Proteomes" id="UP001358586"/>
    </source>
</evidence>
<keyword evidence="2" id="KW-1185">Reference proteome</keyword>